<feature type="region of interest" description="Disordered" evidence="7">
    <location>
        <begin position="2237"/>
        <end position="2268"/>
    </location>
</feature>
<keyword evidence="4" id="KW-0804">Transcription</keyword>
<dbReference type="InterPro" id="IPR038535">
    <property type="entry name" value="CNOT1_TTP_bind_sf"/>
</dbReference>
<dbReference type="PANTHER" id="PTHR13162">
    <property type="entry name" value="CCR4-NOT TRANSCRIPTION COMPLEX"/>
    <property type="match status" value="1"/>
</dbReference>
<feature type="region of interest" description="Disordered" evidence="7">
    <location>
        <begin position="3256"/>
        <end position="3302"/>
    </location>
</feature>
<dbReference type="InterPro" id="IPR007196">
    <property type="entry name" value="CCR4-Not_Not1_C"/>
</dbReference>
<accession>A0A4S2LKV0</accession>
<dbReference type="Pfam" id="PF25097">
    <property type="entry name" value="ARM_Cnot1"/>
    <property type="match status" value="1"/>
</dbReference>
<evidence type="ECO:0000313" key="13">
    <source>
        <dbReference type="EMBL" id="TGZ64283.1"/>
    </source>
</evidence>
<dbReference type="Gene3D" id="1.25.40.790">
    <property type="match status" value="1"/>
</dbReference>
<feature type="region of interest" description="Disordered" evidence="7">
    <location>
        <begin position="934"/>
        <end position="983"/>
    </location>
</feature>
<keyword evidence="2" id="KW-0678">Repressor</keyword>
<proteinExistence type="inferred from homology"/>
<dbReference type="Gene3D" id="1.25.40.800">
    <property type="match status" value="1"/>
</dbReference>
<evidence type="ECO:0000256" key="7">
    <source>
        <dbReference type="SAM" id="MobiDB-lite"/>
    </source>
</evidence>
<dbReference type="Gene3D" id="1.25.40.840">
    <property type="entry name" value="CCR4-NOT transcription complex subunit 1 TTP binding domain"/>
    <property type="match status" value="1"/>
</dbReference>
<evidence type="ECO:0008006" key="15">
    <source>
        <dbReference type="Google" id="ProtNLM"/>
    </source>
</evidence>
<dbReference type="GO" id="GO:0000288">
    <property type="term" value="P:nuclear-transcribed mRNA catabolic process, deadenylation-dependent decay"/>
    <property type="evidence" value="ECO:0007669"/>
    <property type="project" value="TreeGrafter"/>
</dbReference>
<dbReference type="Pfam" id="PF16417">
    <property type="entry name" value="CNOT1_TTP_bind"/>
    <property type="match status" value="1"/>
</dbReference>
<gene>
    <name evidence="13" type="ORF">CRM22_006455</name>
</gene>
<dbReference type="Proteomes" id="UP000308267">
    <property type="component" value="Unassembled WGS sequence"/>
</dbReference>
<organism evidence="13 14">
    <name type="scientific">Opisthorchis felineus</name>
    <dbReference type="NCBI Taxonomy" id="147828"/>
    <lineage>
        <taxon>Eukaryota</taxon>
        <taxon>Metazoa</taxon>
        <taxon>Spiralia</taxon>
        <taxon>Lophotrochozoa</taxon>
        <taxon>Platyhelminthes</taxon>
        <taxon>Trematoda</taxon>
        <taxon>Digenea</taxon>
        <taxon>Opisthorchiida</taxon>
        <taxon>Opisthorchiata</taxon>
        <taxon>Opisthorchiidae</taxon>
        <taxon>Opisthorchis</taxon>
    </lineage>
</organism>
<feature type="compositionally biased region" description="Low complexity" evidence="7">
    <location>
        <begin position="2020"/>
        <end position="2035"/>
    </location>
</feature>
<evidence type="ECO:0000256" key="5">
    <source>
        <dbReference type="ARBA" id="ARBA00023242"/>
    </source>
</evidence>
<evidence type="ECO:0000259" key="10">
    <source>
        <dbReference type="Pfam" id="PF16415"/>
    </source>
</evidence>
<evidence type="ECO:0000256" key="6">
    <source>
        <dbReference type="ARBA" id="ARBA00025717"/>
    </source>
</evidence>
<dbReference type="EMBL" id="SJOL01006813">
    <property type="protein sequence ID" value="TGZ64283.1"/>
    <property type="molecule type" value="Genomic_DNA"/>
</dbReference>
<dbReference type="InterPro" id="IPR040398">
    <property type="entry name" value="Not1"/>
</dbReference>
<dbReference type="Pfam" id="PF04054">
    <property type="entry name" value="Not1"/>
    <property type="match status" value="2"/>
</dbReference>
<feature type="domain" description="CCR4-NOT transcription complex subunit 1" evidence="9">
    <location>
        <begin position="1818"/>
        <end position="1962"/>
    </location>
</feature>
<name>A0A4S2LKV0_OPIFE</name>
<feature type="compositionally biased region" description="Gly residues" evidence="7">
    <location>
        <begin position="2400"/>
        <end position="2409"/>
    </location>
</feature>
<keyword evidence="3" id="KW-0805">Transcription regulation</keyword>
<dbReference type="PANTHER" id="PTHR13162:SF8">
    <property type="entry name" value="CCR4-NOT TRANSCRIPTION COMPLEX SUBUNIT 1"/>
    <property type="match status" value="1"/>
</dbReference>
<reference evidence="13 14" key="1">
    <citation type="journal article" date="2019" name="BMC Genomics">
        <title>New insights from Opisthorchis felineus genome: update on genomics of the epidemiologically important liver flukes.</title>
        <authorList>
            <person name="Ershov N.I."/>
            <person name="Mordvinov V.A."/>
            <person name="Prokhortchouk E.B."/>
            <person name="Pakharukova M.Y."/>
            <person name="Gunbin K.V."/>
            <person name="Ustyantsev K."/>
            <person name="Genaev M.A."/>
            <person name="Blinov A.G."/>
            <person name="Mazur A."/>
            <person name="Boulygina E."/>
            <person name="Tsygankova S."/>
            <person name="Khrameeva E."/>
            <person name="Chekanov N."/>
            <person name="Fan G."/>
            <person name="Xiao A."/>
            <person name="Zhang H."/>
            <person name="Xu X."/>
            <person name="Yang H."/>
            <person name="Solovyev V."/>
            <person name="Lee S.M."/>
            <person name="Liu X."/>
            <person name="Afonnikov D.A."/>
            <person name="Skryabin K.G."/>
        </authorList>
    </citation>
    <scope>NUCLEOTIDE SEQUENCE [LARGE SCALE GENOMIC DNA]</scope>
    <source>
        <strain evidence="13">AK-0245</strain>
        <tissue evidence="13">Whole organism</tissue>
    </source>
</reference>
<feature type="compositionally biased region" description="Low complexity" evidence="7">
    <location>
        <begin position="3263"/>
        <end position="3280"/>
    </location>
</feature>
<comment type="similarity">
    <text evidence="6">Belongs to the CNOT1 family.</text>
</comment>
<dbReference type="Gene3D" id="1.25.40.180">
    <property type="match status" value="1"/>
</dbReference>
<keyword evidence="14" id="KW-1185">Reference proteome</keyword>
<evidence type="ECO:0000259" key="11">
    <source>
        <dbReference type="Pfam" id="PF16417"/>
    </source>
</evidence>
<feature type="region of interest" description="Disordered" evidence="7">
    <location>
        <begin position="166"/>
        <end position="198"/>
    </location>
</feature>
<feature type="compositionally biased region" description="Polar residues" evidence="7">
    <location>
        <begin position="2245"/>
        <end position="2268"/>
    </location>
</feature>
<feature type="domain" description="CCR4-Not complex component Not1 C-terminal" evidence="8">
    <location>
        <begin position="3089"/>
        <end position="3240"/>
    </location>
</feature>
<feature type="region of interest" description="Disordered" evidence="7">
    <location>
        <begin position="3004"/>
        <end position="3065"/>
    </location>
</feature>
<dbReference type="InterPro" id="IPR032193">
    <property type="entry name" value="CNOT1_TTP_bind"/>
</dbReference>
<feature type="domain" description="CCR4-NOT transcription complex subunit 1 CAF1-binding" evidence="10">
    <location>
        <begin position="1310"/>
        <end position="1533"/>
    </location>
</feature>
<dbReference type="STRING" id="147828.A0A4S2LKV0"/>
<dbReference type="Pfam" id="PF16415">
    <property type="entry name" value="CNOT1_CAF1_bind"/>
    <property type="match status" value="1"/>
</dbReference>
<feature type="region of interest" description="Disordered" evidence="7">
    <location>
        <begin position="1721"/>
        <end position="1740"/>
    </location>
</feature>
<evidence type="ECO:0000259" key="9">
    <source>
        <dbReference type="Pfam" id="PF12842"/>
    </source>
</evidence>
<evidence type="ECO:0000256" key="4">
    <source>
        <dbReference type="ARBA" id="ARBA00023163"/>
    </source>
</evidence>
<feature type="region of interest" description="Disordered" evidence="7">
    <location>
        <begin position="2399"/>
        <end position="2418"/>
    </location>
</feature>
<dbReference type="InterPro" id="IPR024557">
    <property type="entry name" value="CNOT1_dom_4"/>
</dbReference>
<evidence type="ECO:0000256" key="2">
    <source>
        <dbReference type="ARBA" id="ARBA00022491"/>
    </source>
</evidence>
<evidence type="ECO:0000256" key="3">
    <source>
        <dbReference type="ARBA" id="ARBA00023015"/>
    </source>
</evidence>
<dbReference type="InterPro" id="IPR055454">
    <property type="entry name" value="CNOT1-like_NOT1_connector"/>
</dbReference>
<dbReference type="GO" id="GO:0060090">
    <property type="term" value="F:molecular adaptor activity"/>
    <property type="evidence" value="ECO:0007669"/>
    <property type="project" value="TreeGrafter"/>
</dbReference>
<dbReference type="GO" id="GO:0000932">
    <property type="term" value="C:P-body"/>
    <property type="evidence" value="ECO:0007669"/>
    <property type="project" value="TreeGrafter"/>
</dbReference>
<feature type="region of interest" description="Disordered" evidence="7">
    <location>
        <begin position="2020"/>
        <end position="2041"/>
    </location>
</feature>
<feature type="domain" description="CCR4-NOT transcription complex subunit 1-like NOT1 connector" evidence="12">
    <location>
        <begin position="2124"/>
        <end position="2234"/>
    </location>
</feature>
<evidence type="ECO:0000259" key="8">
    <source>
        <dbReference type="Pfam" id="PF04054"/>
    </source>
</evidence>
<keyword evidence="5" id="KW-0539">Nucleus</keyword>
<comment type="caution">
    <text evidence="13">The sequence shown here is derived from an EMBL/GenBank/DDBJ whole genome shotgun (WGS) entry which is preliminary data.</text>
</comment>
<dbReference type="InterPro" id="IPR032191">
    <property type="entry name" value="CNOT1_CAF1_bind"/>
</dbReference>
<feature type="compositionally biased region" description="Polar residues" evidence="7">
    <location>
        <begin position="942"/>
        <end position="954"/>
    </location>
</feature>
<evidence type="ECO:0000259" key="12">
    <source>
        <dbReference type="Pfam" id="PF25097"/>
    </source>
</evidence>
<feature type="compositionally biased region" description="Polar residues" evidence="7">
    <location>
        <begin position="3026"/>
        <end position="3059"/>
    </location>
</feature>
<feature type="domain" description="CCR4-NOT transcription complex subunit 1 TTP binding" evidence="11">
    <location>
        <begin position="1065"/>
        <end position="1171"/>
    </location>
</feature>
<feature type="domain" description="CCR4-Not complex component Not1 C-terminal" evidence="8">
    <location>
        <begin position="2763"/>
        <end position="2956"/>
    </location>
</feature>
<dbReference type="Pfam" id="PF12842">
    <property type="entry name" value="DUF3819"/>
    <property type="match status" value="1"/>
</dbReference>
<dbReference type="OrthoDB" id="1933107at2759"/>
<evidence type="ECO:0000313" key="14">
    <source>
        <dbReference type="Proteomes" id="UP000308267"/>
    </source>
</evidence>
<sequence length="3317" mass="360247">MLVTDSLSLALLQVESLVSTLNKKNQKNNFAEAIQLIEHLKPVSERYFIRCLFSSIDFSSNESKNVQRDFYQVQHLVQGFNELLSKPYFPTLFHYALDKPPPPTKGSDPLQHLLSQVSRVLQLTRFQEVVFGLALTRSGNVQIVLCAQQWIRQKIPELIKDHITETTDPPAVTSSNSDQAETAAPCKLDVTHSSSRRSNSGVLQDASIELLHFLLGHILDDADHFGVSSEALHSLLSSFRRDFPKSRVPLVLSALLYPDIVELNPSKALGQETNFSWLINAATAKMHSDNSLLLFSLEQQELRSITGLAKNEPVASGLVVPQLTPGPCSVALEDCIADPSLVSDLLEELGYACTWTLDAMRLTLAEFTQRELTPAAIAKCLCLFLRTADGQLQHSVSSDTVEEDTLMFLRVGGSGALWREATSDRTGPARPTSLVLSSFSDELRPLTSFSSEPRLADPGSTASQFSPIATGTGSPYWNVDHFITVIFELNPTISIQQVISELDCSEFLITSRASFMILKQFLLRGSQPQLPVDLFYRPWKYIHGQFSLLRACHAYPDVICLAYWPHRSVELSNYRLEEHTQMQIWKNVDYVQALLYLSERGLFSEVYQFLRKAFQLCPDILTATLFETSPTPIRSVMLGHALVYFLSPRTNSQAVLQTAWYGCKTNDLTSADLQQQRFLLLAAIVESTAQLTACVSEPTTLPESVGAAPTVQNNLTRVIQLLVDVSDSVMISGSRGAPLLSVLLGSTEAASAAVSVLLPPAANVGQQSQSDTITVPSHLLPQPMQAIDLALVLLVRIANAVSLAASRAGAEVNSSLTSIQNAIRVFLLQWFTEIVRDKELAEPFAYGIVDYLRIRYGSHVLGTPSSSPSRPAALIPALPPELRKPSMALLTRIIQSAQAALKTPTCCIRKSTLSELNQTLSVYLQNLSTGASATAPSSAGTQQIGRQFGSSTPSAFGLAMKSGAPPLGSGAAQSQAQQQGRQVVPPTGLHPYQQPDLATTGLFASNTDDGFSRSTALNSFTGRLNQTGLVQHGPLSLSSQRKPSEGLAYPMDHSPVALSFANEPIKIEMSKEAEAEAYGFFQKLLKGISTPDEMFKTVCEYATQGSLSQRKLLDGILRMLADEVSQYLPDYPEPMLPLIADLYGSILAASTQLLSIRALSMLWRALLTRIHSLTPEATETPLFRAVILILLKAKHAYTQFFNLPSCLVTCPVFKYFPHELQEYLLSAEMLANNYVRSQQVAGSGGSKATITTSGTAFHPAGQLLSQHQSSTGVATVSQQPSSSSQLQQQQPIGLSMYATQPEPPFKPPDPPEESISDRIYFLFNNVSQANVKEKSAELVEILSEERLLPWFAFYLVGKRVPVEHTFHDLFAVVLDHVQEQITNLRQPIMHELLRNIKVLLRNMRKDRDDMQARMTLKNLGNFLGLITLARNKPLLHDDLNVKDLVYEAYHKGPVPAQYVVPFVARIVKNATNSIVFRPPNPWTMAILKVFRELYDLNDVKDCIRFEIELLYRNFSLNVEDVPMAHFLRDRGHAANLEVQLCFFVLSEIPTTISSTVASTTTPMLTSGADANAANTTTTTSATVTDLVPTTMTSALPAQQQMLSMLAALQKQQQQHTSVSGQQTGIGALDLASTPVSTNVSQPMYSASGLDLASMLQSGAGSSNNRALVLAAALAASQSQKQQQFGPQCGAAGGAAGAAAPTSALSLHQKQLAAAMAALQQQQQQQHFQHPSGASGAYPSGSLPIQHLSATASDSTVEVPGGNLRYEEVSIQTIRACLNLDDLIAAAAASSRASAGGTLTSSGGNNPTQAAIALLQSNPRLRNLIEPAITRAINELTTPVFERCARITVTTVAAIVRKDFALDPDPNRMRYAAHQMVRHLAAGMSLITAREALGMSLVTGLKNIMLAEVQSASGQEKEAVQRLAHLVVAKTMHTCLAYMQKSVAEKAVNDVDKKLDSDIKLRTELGPRRFLEQASSQLAMQQANMPESLRLTVGGLTLSEMSVYEEFGRVIPGFAPSPAGSVSSSALGLGQPASPSTGGGGTTAAQVAVYLQQQKQAAELSSASRIQRQLSTGSSAAPGGVSLLKPLMGTTHSVGQPSTQQPLLLHQQQQQTPMAGLWDKIIGQIERHLSFISSWLSSPNDPMIRSLRCLIDTMHLAKSNRDPAVAVTVIATMVKSFLEHYRPTAWCEQPRGLETMEHLKEAHMLTLRHMLSSDQASFGYAWVTRQVTQTWIQLDGGSVGKERQKPSSLATNETAASAGSGPEQNSDAAAVVSTTAGNITASKTEKSTTSETKGDGIDGFYGWNSTQSSALRSDGVDSRLHSIKWNWEAFAELLKVHVIYLSQVDSYLAQEVAAGHPGAITFVIDLLDHFVLPCPTGTAVGAAAAAAASYARSSVASATGAGAGTGGPTGQAGSTGSTTGSAAVQYPAAGSAQSSLVPPKRGFTVLNEYDLWSTLEAMRTRVTHLNSALSARPSPASLLDPLGLRLRFACARVRGLLDLGLLEQSPLFLTSATPSPISALYAGCSQAREFDDPPNLQEKVELLMRNWVEIYQSPRQRDPATIEAMLAQLSQIGVLPNMDTLTRFLRLATIFVIERALKQLKLQEQHPQQPPQQQVPGMPPSVVPLSGGAGLSSNVSVARVVTYVELDAYARLISIIIKRSGEHHTEKPNIKITLLNKVLGIIVGILLQEHEVRRDWFHPMPFERILIMLFVELHSSYVLTGEVVEVPAETITETPSSGTAELAADKANALAKTSSRGLSNLGLQQQLPLVFCHLLHCLRPEKAAAFVFSWLEMLAHRWFVGRILAAPGPFELRAAYQAMYAQLLVDLLKFLGYFLQNALMPKPIQCLYKATLRLFLVLIHDFPEFVSDYYALFCDVVPSNSIQMRNLILSALPKRGIPSADPLQAPPVDNLASLDDPTGYCMEAGSRLPELMRRDIDAYHATRAPLKLLSELVTMLRRADDILPPPPPPPFVYHPQQQACHQQALAAYAAALVANDTGAAVPLPVTVSTTGKSDEKQASDEGGDQASGAQTSVGVPTTNASETNEGSSATTDSTGQTAPRSTTSSSVGAVAAASPLLWGVRATQQLATFGMADGMHYNVELMTNLTLYVCITAIRNLREKGMPLNMSTIAHTPQMDIIQSLVLNLDNEGRYLLLNCMANQLRYPNSHTYYFSYTILYLFSEQSKEQVKEQISRVLMERLIVNRPHPWGLLMTSAELLRNPAYRFWEHEFARCNPEIEAIVTIVARSCIPNFQIPTMSSSNTSGQQQPSLRSSAAPSSAVTTTDRRRQGSPLTHGSPSAADACPGAMRVSRALNSFVPG</sequence>
<protein>
    <recommendedName>
        <fullName evidence="15">CCR4-NOT transcription complex subunit 1</fullName>
    </recommendedName>
</protein>
<feature type="compositionally biased region" description="Low complexity" evidence="7">
    <location>
        <begin position="968"/>
        <end position="980"/>
    </location>
</feature>
<dbReference type="GO" id="GO:0030015">
    <property type="term" value="C:CCR4-NOT core complex"/>
    <property type="evidence" value="ECO:0007669"/>
    <property type="project" value="InterPro"/>
</dbReference>
<evidence type="ECO:0000256" key="1">
    <source>
        <dbReference type="ARBA" id="ARBA00004123"/>
    </source>
</evidence>
<comment type="subcellular location">
    <subcellularLocation>
        <location evidence="1">Nucleus</location>
    </subcellularLocation>
</comment>
<dbReference type="GO" id="GO:0017148">
    <property type="term" value="P:negative regulation of translation"/>
    <property type="evidence" value="ECO:0007669"/>
    <property type="project" value="InterPro"/>
</dbReference>
<dbReference type="GO" id="GO:0005634">
    <property type="term" value="C:nucleus"/>
    <property type="evidence" value="ECO:0007669"/>
    <property type="project" value="UniProtKB-SubCell"/>
</dbReference>